<dbReference type="Gene3D" id="1.25.40.10">
    <property type="entry name" value="Tetratricopeptide repeat domain"/>
    <property type="match status" value="2"/>
</dbReference>
<evidence type="ECO:0000313" key="5">
    <source>
        <dbReference type="EMBL" id="KAF7282462.1"/>
    </source>
</evidence>
<evidence type="ECO:0000256" key="3">
    <source>
        <dbReference type="PROSITE-ProRule" id="PRU00339"/>
    </source>
</evidence>
<dbReference type="InterPro" id="IPR051722">
    <property type="entry name" value="Endocytosis_PI4K-reg_protein"/>
</dbReference>
<accession>A0A834IYF9</accession>
<evidence type="ECO:0000313" key="6">
    <source>
        <dbReference type="Proteomes" id="UP000625711"/>
    </source>
</evidence>
<reference evidence="5" key="1">
    <citation type="submission" date="2020-08" db="EMBL/GenBank/DDBJ databases">
        <title>Genome sequencing and assembly of the red palm weevil Rhynchophorus ferrugineus.</title>
        <authorList>
            <person name="Dias G.B."/>
            <person name="Bergman C.M."/>
            <person name="Manee M."/>
        </authorList>
    </citation>
    <scope>NUCLEOTIDE SEQUENCE</scope>
    <source>
        <strain evidence="5">AA-2017</strain>
        <tissue evidence="5">Whole larva</tissue>
    </source>
</reference>
<dbReference type="PANTHER" id="PTHR23083:SF464">
    <property type="entry name" value="TETRATRICOPEPTIDE REPEAT DOMAIN 7, ISOFORM A"/>
    <property type="match status" value="1"/>
</dbReference>
<dbReference type="Pfam" id="PF19440">
    <property type="entry name" value="TTC7_N"/>
    <property type="match status" value="1"/>
</dbReference>
<evidence type="ECO:0000256" key="1">
    <source>
        <dbReference type="ARBA" id="ARBA00002550"/>
    </source>
</evidence>
<comment type="similarity">
    <text evidence="2">Belongs to the YPP1 family.</text>
</comment>
<organism evidence="5 6">
    <name type="scientific">Rhynchophorus ferrugineus</name>
    <name type="common">Red palm weevil</name>
    <name type="synonym">Curculio ferrugineus</name>
    <dbReference type="NCBI Taxonomy" id="354439"/>
    <lineage>
        <taxon>Eukaryota</taxon>
        <taxon>Metazoa</taxon>
        <taxon>Ecdysozoa</taxon>
        <taxon>Arthropoda</taxon>
        <taxon>Hexapoda</taxon>
        <taxon>Insecta</taxon>
        <taxon>Pterygota</taxon>
        <taxon>Neoptera</taxon>
        <taxon>Endopterygota</taxon>
        <taxon>Coleoptera</taxon>
        <taxon>Polyphaga</taxon>
        <taxon>Cucujiformia</taxon>
        <taxon>Curculionidae</taxon>
        <taxon>Dryophthorinae</taxon>
        <taxon>Rhynchophorus</taxon>
    </lineage>
</organism>
<feature type="domain" description="Tetratricopeptide repeat protein 7 N-terminal" evidence="4">
    <location>
        <begin position="1"/>
        <end position="374"/>
    </location>
</feature>
<dbReference type="SUPFAM" id="SSF48452">
    <property type="entry name" value="TPR-like"/>
    <property type="match status" value="1"/>
</dbReference>
<dbReference type="SUPFAM" id="SSF48439">
    <property type="entry name" value="Protein prenylyltransferase"/>
    <property type="match status" value="1"/>
</dbReference>
<dbReference type="OrthoDB" id="29013at2759"/>
<evidence type="ECO:0000259" key="4">
    <source>
        <dbReference type="Pfam" id="PF19440"/>
    </source>
</evidence>
<dbReference type="FunFam" id="1.25.40.10:FF:001628">
    <property type="entry name" value="Tetratricopeptide repeat protein 7B-like Protein"/>
    <property type="match status" value="1"/>
</dbReference>
<dbReference type="Proteomes" id="UP000625711">
    <property type="component" value="Unassembled WGS sequence"/>
</dbReference>
<keyword evidence="6" id="KW-1185">Reference proteome</keyword>
<sequence length="828" mass="93218">MTGRAKSANTRIEVEIEKNREEGNWIKVIELAEQLKEKSTEFVCLSDFLIGEGKLESFLEECPPIEQNIHRAKIGLIEAKRYLNMVITEAGIKAGVAMDAHLLLGKLHYACGQYKEGLNNFKVGDLQNLSEKKLPLRSLKIVAESYAIKGLCLQKDTSAPSKFKKAEKEEELARCFELASDLSLLYMQKLEKEINSTTIGSTGTTGSHSPQPTVPHKTLGEVLEQALQAAPVTLLHQGKADQALERYRNSLCAIESPGVHNIRLKFMIQMAELLLQGLVGQKYQAPINSIPKSSSWKPEYYTSLNQFIPRCDCEEVILILLVAESMAVRNAVLSQSPEFKEARLSAYQDATMVYDLLTIATVRWGQISLLQESLERSMKFSFEEPHLWKQHALASMSIGNYGHALSVLKEVIRLEPLNGSNYLLAARICFEHLNLAEDGVEFCLQAREKELNNPSGLLGRCHLYAGIGYHLLAEANLLKKDKESYRCKAIDNIRSAVELEPNDHLSRYYLGLQLAITGQTVEAQNHIRVGLELQPEHSSMLHLLLLILTAERQHKLALSIVENALEEYPDCLNLLYIKTHLELHEKGGEVALITAKQMLELWKNLYEGQTISDVPECDRKSDTRSVFQLYTSEMSDKDSSSLQLHNTAASRVEQALSEVASSMSSFSPKPGPQRAWMLQMEVWLLLAELYLTLDQITDVQQCIQEATQIYPLSHHIMHMKGLLHMHKEEWTEARACFQNAVAINPLHVKSLQQLGLVYHYLGLQGLAETTLREAAKIEPHNTITWYNLGKVLEAMGEFEKASNAMATALMEERNNPILPFNSVPMCFE</sequence>
<gene>
    <name evidence="5" type="ORF">GWI33_002638</name>
</gene>
<protein>
    <recommendedName>
        <fullName evidence="4">Tetratricopeptide repeat protein 7 N-terminal domain-containing protein</fullName>
    </recommendedName>
</protein>
<dbReference type="EMBL" id="JAACXV010000173">
    <property type="protein sequence ID" value="KAF7282462.1"/>
    <property type="molecule type" value="Genomic_DNA"/>
</dbReference>
<dbReference type="InterPro" id="IPR045819">
    <property type="entry name" value="TTC7_N"/>
</dbReference>
<comment type="caution">
    <text evidence="5">The sequence shown here is derived from an EMBL/GenBank/DDBJ whole genome shotgun (WGS) entry which is preliminary data.</text>
</comment>
<dbReference type="PANTHER" id="PTHR23083">
    <property type="entry name" value="TETRATRICOPEPTIDE REPEAT PROTEIN, TPR"/>
    <property type="match status" value="1"/>
</dbReference>
<dbReference type="GO" id="GO:0072659">
    <property type="term" value="P:protein localization to plasma membrane"/>
    <property type="evidence" value="ECO:0007669"/>
    <property type="project" value="TreeGrafter"/>
</dbReference>
<dbReference type="AlphaFoldDB" id="A0A834IYF9"/>
<proteinExistence type="inferred from homology"/>
<feature type="repeat" description="TPR" evidence="3">
    <location>
        <begin position="385"/>
        <end position="418"/>
    </location>
</feature>
<comment type="function">
    <text evidence="1">Involved in endocytosis.</text>
</comment>
<name>A0A834IYF9_RHYFE</name>
<dbReference type="PROSITE" id="PS50005">
    <property type="entry name" value="TPR"/>
    <property type="match status" value="2"/>
</dbReference>
<feature type="repeat" description="TPR" evidence="3">
    <location>
        <begin position="782"/>
        <end position="815"/>
    </location>
</feature>
<keyword evidence="3" id="KW-0802">TPR repeat</keyword>
<dbReference type="SMART" id="SM00028">
    <property type="entry name" value="TPR"/>
    <property type="match status" value="8"/>
</dbReference>
<dbReference type="Pfam" id="PF13181">
    <property type="entry name" value="TPR_8"/>
    <property type="match status" value="2"/>
</dbReference>
<dbReference type="GO" id="GO:0046854">
    <property type="term" value="P:phosphatidylinositol phosphate biosynthetic process"/>
    <property type="evidence" value="ECO:0007669"/>
    <property type="project" value="TreeGrafter"/>
</dbReference>
<dbReference type="InterPro" id="IPR011990">
    <property type="entry name" value="TPR-like_helical_dom_sf"/>
</dbReference>
<dbReference type="GO" id="GO:0005886">
    <property type="term" value="C:plasma membrane"/>
    <property type="evidence" value="ECO:0007669"/>
    <property type="project" value="TreeGrafter"/>
</dbReference>
<dbReference type="InterPro" id="IPR019734">
    <property type="entry name" value="TPR_rpt"/>
</dbReference>
<evidence type="ECO:0000256" key="2">
    <source>
        <dbReference type="ARBA" id="ARBA00038251"/>
    </source>
</evidence>